<organism evidence="2 3">
    <name type="scientific">Novosphingobium pentaromativorans</name>
    <dbReference type="NCBI Taxonomy" id="205844"/>
    <lineage>
        <taxon>Bacteria</taxon>
        <taxon>Pseudomonadati</taxon>
        <taxon>Pseudomonadota</taxon>
        <taxon>Alphaproteobacteria</taxon>
        <taxon>Sphingomonadales</taxon>
        <taxon>Sphingomonadaceae</taxon>
        <taxon>Novosphingobium</taxon>
    </lineage>
</organism>
<gene>
    <name evidence="2" type="ORF">DI555_04575</name>
</gene>
<evidence type="ECO:0000313" key="2">
    <source>
        <dbReference type="EMBL" id="PZQ56629.1"/>
    </source>
</evidence>
<feature type="transmembrane region" description="Helical" evidence="1">
    <location>
        <begin position="26"/>
        <end position="49"/>
    </location>
</feature>
<name>A0A2W5NXI2_9SPHN</name>
<feature type="transmembrane region" description="Helical" evidence="1">
    <location>
        <begin position="61"/>
        <end position="80"/>
    </location>
</feature>
<protein>
    <submittedName>
        <fullName evidence="2">MerC domain-containing protein</fullName>
    </submittedName>
</protein>
<dbReference type="EMBL" id="QFPX01000003">
    <property type="protein sequence ID" value="PZQ56629.1"/>
    <property type="molecule type" value="Genomic_DNA"/>
</dbReference>
<dbReference type="AlphaFoldDB" id="A0A2W5NXI2"/>
<dbReference type="Proteomes" id="UP000249082">
    <property type="component" value="Unassembled WGS sequence"/>
</dbReference>
<feature type="transmembrane region" description="Helical" evidence="1">
    <location>
        <begin position="116"/>
        <end position="133"/>
    </location>
</feature>
<dbReference type="GO" id="GO:0016020">
    <property type="term" value="C:membrane"/>
    <property type="evidence" value="ECO:0007669"/>
    <property type="project" value="InterPro"/>
</dbReference>
<dbReference type="InterPro" id="IPR004891">
    <property type="entry name" value="Mercury-R_MerC"/>
</dbReference>
<dbReference type="GO" id="GO:0015097">
    <property type="term" value="F:mercury ion transmembrane transporter activity"/>
    <property type="evidence" value="ECO:0007669"/>
    <property type="project" value="InterPro"/>
</dbReference>
<comment type="caution">
    <text evidence="2">The sequence shown here is derived from an EMBL/GenBank/DDBJ whole genome shotgun (WGS) entry which is preliminary data.</text>
</comment>
<sequence length="138" mass="14423">MSEHCVSPHWAPDGARKRLFADIVESTAISASTLCMLHCLALPVLLFLLPGLLGTFFQSDLFHLAALGLVAPAALAAFLLGYRRHGAAGPALLGVAGIAFLVLGVLHAPLPLGETGLTVAGSLLLVGGHAWNWRKRKA</sequence>
<keyword evidence="1" id="KW-1133">Transmembrane helix</keyword>
<accession>A0A2W5NXI2</accession>
<reference evidence="2 3" key="1">
    <citation type="submission" date="2017-08" db="EMBL/GenBank/DDBJ databases">
        <title>Infants hospitalized years apart are colonized by the same room-sourced microbial strains.</title>
        <authorList>
            <person name="Brooks B."/>
            <person name="Olm M.R."/>
            <person name="Firek B.A."/>
            <person name="Baker R."/>
            <person name="Thomas B.C."/>
            <person name="Morowitz M.J."/>
            <person name="Banfield J.F."/>
        </authorList>
    </citation>
    <scope>NUCLEOTIDE SEQUENCE [LARGE SCALE GENOMIC DNA]</scope>
    <source>
        <strain evidence="2">S2_005_002_R2_33</strain>
    </source>
</reference>
<keyword evidence="1" id="KW-0812">Transmembrane</keyword>
<evidence type="ECO:0000313" key="3">
    <source>
        <dbReference type="Proteomes" id="UP000249082"/>
    </source>
</evidence>
<evidence type="ECO:0000256" key="1">
    <source>
        <dbReference type="SAM" id="Phobius"/>
    </source>
</evidence>
<keyword evidence="1" id="KW-0472">Membrane</keyword>
<proteinExistence type="predicted"/>
<dbReference type="Pfam" id="PF03203">
    <property type="entry name" value="MerC"/>
    <property type="match status" value="1"/>
</dbReference>
<feature type="transmembrane region" description="Helical" evidence="1">
    <location>
        <begin position="92"/>
        <end position="110"/>
    </location>
</feature>